<dbReference type="EMBL" id="CM039432">
    <property type="protein sequence ID" value="KAI4333782.1"/>
    <property type="molecule type" value="Genomic_DNA"/>
</dbReference>
<sequence>MGGGGAMRTAAKVAGFGLAANGMRGVPLVPPAEQSVGKASRPVSAVLSSQGGTRAAEVAPLHTAASWEMDDWEFADDNELVVQAGEPMPRVVFGGVPSFREAKAATSELKDAIDQVYLSSNSTEGSSAVSKGTVLSLNNSELDTKSCVIEAVSTPSVPNHALQAFKFLSGSPEVQTVVASIACDPNVWNAVMQNPELNDFMQSQKRTVANLHVEESPEKMEYLSDSDDESVKSVDSRNGFDFMDALQNIKFTVAEMLSDVSNYFQSIFGFSAAEKSSSDANGGDEKASLGDQMILGGTFFGLAVLVAMVVILKRG</sequence>
<proteinExistence type="predicted"/>
<name>A0ACB9NCX9_BAUVA</name>
<comment type="caution">
    <text evidence="1">The sequence shown here is derived from an EMBL/GenBank/DDBJ whole genome shotgun (WGS) entry which is preliminary data.</text>
</comment>
<gene>
    <name evidence="1" type="ORF">L6164_018546</name>
</gene>
<accession>A0ACB9NCX9</accession>
<organism evidence="1 2">
    <name type="scientific">Bauhinia variegata</name>
    <name type="common">Purple orchid tree</name>
    <name type="synonym">Phanera variegata</name>
    <dbReference type="NCBI Taxonomy" id="167791"/>
    <lineage>
        <taxon>Eukaryota</taxon>
        <taxon>Viridiplantae</taxon>
        <taxon>Streptophyta</taxon>
        <taxon>Embryophyta</taxon>
        <taxon>Tracheophyta</taxon>
        <taxon>Spermatophyta</taxon>
        <taxon>Magnoliopsida</taxon>
        <taxon>eudicotyledons</taxon>
        <taxon>Gunneridae</taxon>
        <taxon>Pentapetalae</taxon>
        <taxon>rosids</taxon>
        <taxon>fabids</taxon>
        <taxon>Fabales</taxon>
        <taxon>Fabaceae</taxon>
        <taxon>Cercidoideae</taxon>
        <taxon>Cercideae</taxon>
        <taxon>Bauhiniinae</taxon>
        <taxon>Bauhinia</taxon>
    </lineage>
</organism>
<evidence type="ECO:0000313" key="2">
    <source>
        <dbReference type="Proteomes" id="UP000828941"/>
    </source>
</evidence>
<reference evidence="1 2" key="1">
    <citation type="journal article" date="2022" name="DNA Res.">
        <title>Chromosomal-level genome assembly of the orchid tree Bauhinia variegata (Leguminosae; Cercidoideae) supports the allotetraploid origin hypothesis of Bauhinia.</title>
        <authorList>
            <person name="Zhong Y."/>
            <person name="Chen Y."/>
            <person name="Zheng D."/>
            <person name="Pang J."/>
            <person name="Liu Y."/>
            <person name="Luo S."/>
            <person name="Meng S."/>
            <person name="Qian L."/>
            <person name="Wei D."/>
            <person name="Dai S."/>
            <person name="Zhou R."/>
        </authorList>
    </citation>
    <scope>NUCLEOTIDE SEQUENCE [LARGE SCALE GENOMIC DNA]</scope>
    <source>
        <strain evidence="1">BV-YZ2020</strain>
    </source>
</reference>
<dbReference type="Proteomes" id="UP000828941">
    <property type="component" value="Chromosome 7"/>
</dbReference>
<protein>
    <submittedName>
        <fullName evidence="1">Uncharacterized protein</fullName>
    </submittedName>
</protein>
<evidence type="ECO:0000313" key="1">
    <source>
        <dbReference type="EMBL" id="KAI4333782.1"/>
    </source>
</evidence>
<keyword evidence="2" id="KW-1185">Reference proteome</keyword>